<dbReference type="PANTHER" id="PTHR42643">
    <property type="entry name" value="IONOTROPIC RECEPTOR 20A-RELATED"/>
    <property type="match status" value="1"/>
</dbReference>
<keyword evidence="3 8" id="KW-0812">Transmembrane</keyword>
<evidence type="ECO:0000256" key="7">
    <source>
        <dbReference type="ARBA" id="ARBA00023180"/>
    </source>
</evidence>
<protein>
    <submittedName>
        <fullName evidence="9">Glutamate receptor 2-like 10</fullName>
    </submittedName>
</protein>
<evidence type="ECO:0000256" key="5">
    <source>
        <dbReference type="ARBA" id="ARBA00023136"/>
    </source>
</evidence>
<evidence type="ECO:0000256" key="8">
    <source>
        <dbReference type="SAM" id="Phobius"/>
    </source>
</evidence>
<keyword evidence="4 8" id="KW-1133">Transmembrane helix</keyword>
<evidence type="ECO:0000313" key="10">
    <source>
        <dbReference type="Proteomes" id="UP000747542"/>
    </source>
</evidence>
<dbReference type="PANTHER" id="PTHR42643:SF24">
    <property type="entry name" value="IONOTROPIC RECEPTOR 60A"/>
    <property type="match status" value="1"/>
</dbReference>
<gene>
    <name evidence="9" type="primary">Gria2-L10</name>
    <name evidence="9" type="ORF">Hamer_G016133</name>
</gene>
<dbReference type="AlphaFoldDB" id="A0A8J5K5K2"/>
<dbReference type="InterPro" id="IPR052192">
    <property type="entry name" value="Insect_Ionotropic_Sensory_Rcpt"/>
</dbReference>
<organism evidence="9 10">
    <name type="scientific">Homarus americanus</name>
    <name type="common">American lobster</name>
    <dbReference type="NCBI Taxonomy" id="6706"/>
    <lineage>
        <taxon>Eukaryota</taxon>
        <taxon>Metazoa</taxon>
        <taxon>Ecdysozoa</taxon>
        <taxon>Arthropoda</taxon>
        <taxon>Crustacea</taxon>
        <taxon>Multicrustacea</taxon>
        <taxon>Malacostraca</taxon>
        <taxon>Eumalacostraca</taxon>
        <taxon>Eucarida</taxon>
        <taxon>Decapoda</taxon>
        <taxon>Pleocyemata</taxon>
        <taxon>Astacidea</taxon>
        <taxon>Nephropoidea</taxon>
        <taxon>Nephropidae</taxon>
        <taxon>Homarus</taxon>
    </lineage>
</organism>
<keyword evidence="7" id="KW-0325">Glycoprotein</keyword>
<dbReference type="Proteomes" id="UP000747542">
    <property type="component" value="Unassembled WGS sequence"/>
</dbReference>
<keyword evidence="2" id="KW-1003">Cell membrane</keyword>
<dbReference type="EMBL" id="JAHLQT010014436">
    <property type="protein sequence ID" value="KAG7170325.1"/>
    <property type="molecule type" value="Genomic_DNA"/>
</dbReference>
<evidence type="ECO:0000256" key="1">
    <source>
        <dbReference type="ARBA" id="ARBA00004651"/>
    </source>
</evidence>
<evidence type="ECO:0000256" key="2">
    <source>
        <dbReference type="ARBA" id="ARBA00022475"/>
    </source>
</evidence>
<dbReference type="SUPFAM" id="SSF53850">
    <property type="entry name" value="Periplasmic binding protein-like II"/>
    <property type="match status" value="1"/>
</dbReference>
<accession>A0A8J5K5K2</accession>
<feature type="transmembrane region" description="Helical" evidence="8">
    <location>
        <begin position="138"/>
        <end position="158"/>
    </location>
</feature>
<feature type="non-terminal residue" evidence="9">
    <location>
        <position position="1"/>
    </location>
</feature>
<evidence type="ECO:0000313" key="9">
    <source>
        <dbReference type="EMBL" id="KAG7170325.1"/>
    </source>
</evidence>
<keyword evidence="6 9" id="KW-0675">Receptor</keyword>
<name>A0A8J5K5K2_HOMAM</name>
<dbReference type="GO" id="GO:0005886">
    <property type="term" value="C:plasma membrane"/>
    <property type="evidence" value="ECO:0007669"/>
    <property type="project" value="UniProtKB-SubCell"/>
</dbReference>
<evidence type="ECO:0000256" key="4">
    <source>
        <dbReference type="ARBA" id="ARBA00022989"/>
    </source>
</evidence>
<keyword evidence="5 8" id="KW-0472">Membrane</keyword>
<sequence length="173" mass="18936">VATSGIYHYIGRLITSDKNYVDAPPNGVASVLLGKAAYIDARLSSEIQMMIQGREKFFIGRQSFFPQSYGIVCSKGAFYRDVFDRVLERIVEAGLVDKWKTDEILKLGQGASSAGGLGRAKRGRGPRAITLTHLQGSFFVYVMGLALALLTLLMEQVVNGSHSSYRPKSSPSR</sequence>
<evidence type="ECO:0000256" key="3">
    <source>
        <dbReference type="ARBA" id="ARBA00022692"/>
    </source>
</evidence>
<proteinExistence type="predicted"/>
<keyword evidence="10" id="KW-1185">Reference proteome</keyword>
<evidence type="ECO:0000256" key="6">
    <source>
        <dbReference type="ARBA" id="ARBA00023170"/>
    </source>
</evidence>
<comment type="caution">
    <text evidence="9">The sequence shown here is derived from an EMBL/GenBank/DDBJ whole genome shotgun (WGS) entry which is preliminary data.</text>
</comment>
<reference evidence="9" key="1">
    <citation type="journal article" date="2021" name="Sci. Adv.">
        <title>The American lobster genome reveals insights on longevity, neural, and immune adaptations.</title>
        <authorList>
            <person name="Polinski J.M."/>
            <person name="Zimin A.V."/>
            <person name="Clark K.F."/>
            <person name="Kohn A.B."/>
            <person name="Sadowski N."/>
            <person name="Timp W."/>
            <person name="Ptitsyn A."/>
            <person name="Khanna P."/>
            <person name="Romanova D.Y."/>
            <person name="Williams P."/>
            <person name="Greenwood S.J."/>
            <person name="Moroz L.L."/>
            <person name="Walt D.R."/>
            <person name="Bodnar A.G."/>
        </authorList>
    </citation>
    <scope>NUCLEOTIDE SEQUENCE</scope>
    <source>
        <strain evidence="9">GMGI-L3</strain>
    </source>
</reference>
<comment type="subcellular location">
    <subcellularLocation>
        <location evidence="1">Cell membrane</location>
        <topology evidence="1">Multi-pass membrane protein</topology>
    </subcellularLocation>
</comment>